<dbReference type="Proteomes" id="UP001499978">
    <property type="component" value="Unassembled WGS sequence"/>
</dbReference>
<evidence type="ECO:0000256" key="4">
    <source>
        <dbReference type="ARBA" id="ARBA00023134"/>
    </source>
</evidence>
<comment type="caution">
    <text evidence="7">The sequence shown here is derived from an EMBL/GenBank/DDBJ whole genome shotgun (WGS) entry which is preliminary data.</text>
</comment>
<dbReference type="GO" id="GO:0016779">
    <property type="term" value="F:nucleotidyltransferase activity"/>
    <property type="evidence" value="ECO:0007669"/>
    <property type="project" value="UniProtKB-KW"/>
</dbReference>
<dbReference type="InterPro" id="IPR002835">
    <property type="entry name" value="CofC"/>
</dbReference>
<dbReference type="InterPro" id="IPR029044">
    <property type="entry name" value="Nucleotide-diphossugar_trans"/>
</dbReference>
<dbReference type="PANTHER" id="PTHR40392:SF1">
    <property type="entry name" value="2-PHOSPHO-L-LACTATE GUANYLYLTRANSFERASE"/>
    <property type="match status" value="1"/>
</dbReference>
<keyword evidence="8" id="KW-1185">Reference proteome</keyword>
<sequence length="234" mass="23231">MGAPETRWPGPTSRPAGRLPPPTSHHALMRWMVVVPLKRLATAKSRLRSAVDAPGPALALALACDTVAAALGHVEVLVVCDDPVATAALRQLGATVVAEPEYAGLNGALRHGSALARRADARPAALTGDLPALRAADLAAALDACGPRATFVADAAGAGTTLLAAAVGADLAPRFGPDSAAAHQAIGAVALTPAPSRLRLDVDTAADLAAAAALGLGPHTRAVLAGQLTAPLAS</sequence>
<feature type="binding site" evidence="5">
    <location>
        <position position="179"/>
    </location>
    <ligand>
        <name>phosphoenolpyruvate</name>
        <dbReference type="ChEBI" id="CHEBI:58702"/>
    </ligand>
</feature>
<evidence type="ECO:0000256" key="5">
    <source>
        <dbReference type="HAMAP-Rule" id="MF_02114"/>
    </source>
</evidence>
<reference evidence="8" key="1">
    <citation type="journal article" date="2019" name="Int. J. Syst. Evol. Microbiol.">
        <title>The Global Catalogue of Microorganisms (GCM) 10K type strain sequencing project: providing services to taxonomists for standard genome sequencing and annotation.</title>
        <authorList>
            <consortium name="The Broad Institute Genomics Platform"/>
            <consortium name="The Broad Institute Genome Sequencing Center for Infectious Disease"/>
            <person name="Wu L."/>
            <person name="Ma J."/>
        </authorList>
    </citation>
    <scope>NUCLEOTIDE SEQUENCE [LARGE SCALE GENOMIC DNA]</scope>
    <source>
        <strain evidence="8">JCM 3367</strain>
    </source>
</reference>
<comment type="similarity">
    <text evidence="5">Belongs to the CofC family.</text>
</comment>
<keyword evidence="1 5" id="KW-0808">Transferase</keyword>
<gene>
    <name evidence="7" type="primary">cofC</name>
    <name evidence="5" type="synonym">fbiD</name>
    <name evidence="7" type="ORF">GCM10010201_07680</name>
</gene>
<name>A0ABP6ABU8_9ACTN</name>
<accession>A0ABP6ABU8</accession>
<keyword evidence="4 5" id="KW-0342">GTP-binding</keyword>
<comment type="pathway">
    <text evidence="5">Cofactor biosynthesis; coenzyme F420 biosynthesis.</text>
</comment>
<dbReference type="EC" id="2.7.7.105" evidence="5"/>
<evidence type="ECO:0000256" key="6">
    <source>
        <dbReference type="SAM" id="MobiDB-lite"/>
    </source>
</evidence>
<evidence type="ECO:0000313" key="8">
    <source>
        <dbReference type="Proteomes" id="UP001499978"/>
    </source>
</evidence>
<dbReference type="Gene3D" id="3.90.550.10">
    <property type="entry name" value="Spore Coat Polysaccharide Biosynthesis Protein SpsA, Chain A"/>
    <property type="match status" value="1"/>
</dbReference>
<evidence type="ECO:0000313" key="7">
    <source>
        <dbReference type="EMBL" id="GAA2514180.1"/>
    </source>
</evidence>
<evidence type="ECO:0000256" key="2">
    <source>
        <dbReference type="ARBA" id="ARBA00022695"/>
    </source>
</evidence>
<feature type="binding site" evidence="5">
    <location>
        <position position="176"/>
    </location>
    <ligand>
        <name>phosphoenolpyruvate</name>
        <dbReference type="ChEBI" id="CHEBI:58702"/>
    </ligand>
</feature>
<feature type="binding site" evidence="5">
    <location>
        <position position="160"/>
    </location>
    <ligand>
        <name>phosphoenolpyruvate</name>
        <dbReference type="ChEBI" id="CHEBI:58702"/>
    </ligand>
</feature>
<dbReference type="Pfam" id="PF01983">
    <property type="entry name" value="CofC"/>
    <property type="match status" value="1"/>
</dbReference>
<comment type="function">
    <text evidence="5">Guanylyltransferase that catalyzes the activation of phosphoenolpyruvate (PEP) as enolpyruvoyl-2-diphospho-5'-guanosine, via the condensation of PEP with GTP. It is involved in the biosynthesis of coenzyme F420, a hydride carrier cofactor.</text>
</comment>
<dbReference type="EMBL" id="BAAARY010000002">
    <property type="protein sequence ID" value="GAA2514180.1"/>
    <property type="molecule type" value="Genomic_DNA"/>
</dbReference>
<dbReference type="HAMAP" id="MF_02114">
    <property type="entry name" value="CofC"/>
    <property type="match status" value="1"/>
</dbReference>
<protein>
    <recommendedName>
        <fullName evidence="5">Phosphoenolpyruvate guanylyltransferase</fullName>
        <shortName evidence="5">PEP guanylyltransferase</shortName>
        <ecNumber evidence="5">2.7.7.105</ecNumber>
    </recommendedName>
</protein>
<keyword evidence="2 5" id="KW-0548">Nucleotidyltransferase</keyword>
<dbReference type="PANTHER" id="PTHR40392">
    <property type="entry name" value="2-PHOSPHO-L-LACTATE GUANYLYLTRANSFERASE"/>
    <property type="match status" value="1"/>
</dbReference>
<proteinExistence type="inferred from homology"/>
<dbReference type="NCBIfam" id="TIGR03552">
    <property type="entry name" value="F420_cofC"/>
    <property type="match status" value="1"/>
</dbReference>
<keyword evidence="3 5" id="KW-0547">Nucleotide-binding</keyword>
<evidence type="ECO:0000256" key="1">
    <source>
        <dbReference type="ARBA" id="ARBA00022679"/>
    </source>
</evidence>
<dbReference type="SUPFAM" id="SSF53448">
    <property type="entry name" value="Nucleotide-diphospho-sugar transferases"/>
    <property type="match status" value="1"/>
</dbReference>
<feature type="region of interest" description="Disordered" evidence="6">
    <location>
        <begin position="1"/>
        <end position="23"/>
    </location>
</feature>
<comment type="catalytic activity">
    <reaction evidence="5">
        <text>phosphoenolpyruvate + GTP + H(+) = enolpyruvoyl-2-diphospho-5'-guanosine + diphosphate</text>
        <dbReference type="Rhea" id="RHEA:30519"/>
        <dbReference type="ChEBI" id="CHEBI:15378"/>
        <dbReference type="ChEBI" id="CHEBI:33019"/>
        <dbReference type="ChEBI" id="CHEBI:37565"/>
        <dbReference type="ChEBI" id="CHEBI:58702"/>
        <dbReference type="ChEBI" id="CHEBI:143701"/>
        <dbReference type="EC" id="2.7.7.105"/>
    </reaction>
</comment>
<organism evidence="7 8">
    <name type="scientific">Pilimelia columellifera subsp. columellifera</name>
    <dbReference type="NCBI Taxonomy" id="706583"/>
    <lineage>
        <taxon>Bacteria</taxon>
        <taxon>Bacillati</taxon>
        <taxon>Actinomycetota</taxon>
        <taxon>Actinomycetes</taxon>
        <taxon>Micromonosporales</taxon>
        <taxon>Micromonosporaceae</taxon>
        <taxon>Pilimelia</taxon>
    </lineage>
</organism>
<evidence type="ECO:0000256" key="3">
    <source>
        <dbReference type="ARBA" id="ARBA00022741"/>
    </source>
</evidence>